<dbReference type="Proteomes" id="UP000324222">
    <property type="component" value="Unassembled WGS sequence"/>
</dbReference>
<accession>A0A5B7GWQ8</accession>
<evidence type="ECO:0000313" key="2">
    <source>
        <dbReference type="Proteomes" id="UP000324222"/>
    </source>
</evidence>
<protein>
    <submittedName>
        <fullName evidence="1">Uncharacterized protein</fullName>
    </submittedName>
</protein>
<comment type="caution">
    <text evidence="1">The sequence shown here is derived from an EMBL/GenBank/DDBJ whole genome shotgun (WGS) entry which is preliminary data.</text>
</comment>
<proteinExistence type="predicted"/>
<keyword evidence="2" id="KW-1185">Reference proteome</keyword>
<organism evidence="1 2">
    <name type="scientific">Portunus trituberculatus</name>
    <name type="common">Swimming crab</name>
    <name type="synonym">Neptunus trituberculatus</name>
    <dbReference type="NCBI Taxonomy" id="210409"/>
    <lineage>
        <taxon>Eukaryota</taxon>
        <taxon>Metazoa</taxon>
        <taxon>Ecdysozoa</taxon>
        <taxon>Arthropoda</taxon>
        <taxon>Crustacea</taxon>
        <taxon>Multicrustacea</taxon>
        <taxon>Malacostraca</taxon>
        <taxon>Eumalacostraca</taxon>
        <taxon>Eucarida</taxon>
        <taxon>Decapoda</taxon>
        <taxon>Pleocyemata</taxon>
        <taxon>Brachyura</taxon>
        <taxon>Eubrachyura</taxon>
        <taxon>Portunoidea</taxon>
        <taxon>Portunidae</taxon>
        <taxon>Portuninae</taxon>
        <taxon>Portunus</taxon>
    </lineage>
</organism>
<gene>
    <name evidence="1" type="ORF">E2C01_055107</name>
</gene>
<name>A0A5B7GWQ8_PORTR</name>
<sequence>MRSVAAPSCQRFWDSRREKASLLSDERLVSSMLVCPRTPTQQGAVKDVCDASSVLICKIIMACHE</sequence>
<dbReference type="EMBL" id="VSRR010018166">
    <property type="protein sequence ID" value="MPC61044.1"/>
    <property type="molecule type" value="Genomic_DNA"/>
</dbReference>
<reference evidence="1 2" key="1">
    <citation type="submission" date="2019-05" db="EMBL/GenBank/DDBJ databases">
        <title>Another draft genome of Portunus trituberculatus and its Hox gene families provides insights of decapod evolution.</title>
        <authorList>
            <person name="Jeong J.-H."/>
            <person name="Song I."/>
            <person name="Kim S."/>
            <person name="Choi T."/>
            <person name="Kim D."/>
            <person name="Ryu S."/>
            <person name="Kim W."/>
        </authorList>
    </citation>
    <scope>NUCLEOTIDE SEQUENCE [LARGE SCALE GENOMIC DNA]</scope>
    <source>
        <tissue evidence="1">Muscle</tissue>
    </source>
</reference>
<dbReference type="AlphaFoldDB" id="A0A5B7GWQ8"/>
<evidence type="ECO:0000313" key="1">
    <source>
        <dbReference type="EMBL" id="MPC61044.1"/>
    </source>
</evidence>